<feature type="compositionally biased region" description="Polar residues" evidence="1">
    <location>
        <begin position="442"/>
        <end position="455"/>
    </location>
</feature>
<evidence type="ECO:0000313" key="5">
    <source>
        <dbReference type="Proteomes" id="UP000001631"/>
    </source>
</evidence>
<feature type="region of interest" description="Disordered" evidence="1">
    <location>
        <begin position="413"/>
        <end position="455"/>
    </location>
</feature>
<accession>C0NYE1</accession>
<sequence>MGSSPINNILQLPTQEAQPYGQPPQDLIDLSALHRDIENLISTARTDFANNPLDPSLQQKLKALLDLQNILQQQKLPQDQLKLIRDQVSQLSPTPQPQLPPRVVPTPPVTQGPVQPIQSHTPQPNLQSLLNPATIAELIKATANQQSRTPPPPPLPHIAPFLQPQATSTPPPPAHSTAPNLAENPLIASLRARGLLPPPAASAPPTPPNLPFILPGQSVYTPPAVISQLPNPLEVKINIQMTSASIRIPRPNLISTLYEEKSNRCGTCGRRFYSDDQGKEKKARHLDWHFKTNQRMTEASKRGQSRSWYLDEREWIKSREFDDDTGGPTGDSATSANGSMSDSTAAAAKKSSQKQWIHAPNDAALRNAPCPICQEKFESTWSEEAQDWIWHDASKVGGRIYHSSCYSEVAKDGITTGRGTPVGRTGTPDSVLGKRKAEEPENVTTSVRIKTEPVS</sequence>
<keyword evidence="5" id="KW-1185">Reference proteome</keyword>
<dbReference type="AlphaFoldDB" id="C0NYE1"/>
<feature type="region of interest" description="Disordered" evidence="1">
    <location>
        <begin position="91"/>
        <end position="127"/>
    </location>
</feature>
<dbReference type="HOGENOM" id="CLU_594724_0_0_1"/>
<reference evidence="4" key="1">
    <citation type="submission" date="2009-02" db="EMBL/GenBank/DDBJ databases">
        <title>The Genome Sequence of Ajellomyces capsulatus strain G186AR.</title>
        <authorList>
            <consortium name="The Broad Institute Genome Sequencing Platform"/>
            <person name="Champion M."/>
            <person name="Cuomo C."/>
            <person name="Ma L.-J."/>
            <person name="Henn M.R."/>
            <person name="Sil A."/>
            <person name="Goldman B."/>
            <person name="Young S.K."/>
            <person name="Kodira C.D."/>
            <person name="Zeng Q."/>
            <person name="Koehrsen M."/>
            <person name="Alvarado L."/>
            <person name="Berlin A."/>
            <person name="Borenstein D."/>
            <person name="Chen Z."/>
            <person name="Engels R."/>
            <person name="Freedman E."/>
            <person name="Gellesch M."/>
            <person name="Goldberg J."/>
            <person name="Griggs A."/>
            <person name="Gujja S."/>
            <person name="Heiman D."/>
            <person name="Hepburn T."/>
            <person name="Howarth C."/>
            <person name="Jen D."/>
            <person name="Larson L."/>
            <person name="Lewis B."/>
            <person name="Mehta T."/>
            <person name="Park D."/>
            <person name="Pearson M."/>
            <person name="Roberts A."/>
            <person name="Saif S."/>
            <person name="Shea T."/>
            <person name="Shenoy N."/>
            <person name="Sisk P."/>
            <person name="Stolte C."/>
            <person name="Sykes S."/>
            <person name="Walk T."/>
            <person name="White J."/>
            <person name="Yandava C."/>
            <person name="Klein B."/>
            <person name="McEwen J.G."/>
            <person name="Puccia R."/>
            <person name="Goldman G.H."/>
            <person name="Felipe M.S."/>
            <person name="Nino-Vega G."/>
            <person name="San-Blas G."/>
            <person name="Taylor J."/>
            <person name="Mendoza L."/>
            <person name="Galagan J."/>
            <person name="Nusbaum C."/>
            <person name="Birren B."/>
        </authorList>
    </citation>
    <scope>NUCLEOTIDE SEQUENCE</scope>
    <source>
        <strain evidence="4">G186AR</strain>
    </source>
</reference>
<dbReference type="GeneID" id="69040951"/>
<feature type="compositionally biased region" description="Polar residues" evidence="1">
    <location>
        <begin position="1"/>
        <end position="17"/>
    </location>
</feature>
<dbReference type="GO" id="GO:0005849">
    <property type="term" value="C:mRNA cleavage factor complex"/>
    <property type="evidence" value="ECO:0007669"/>
    <property type="project" value="InterPro"/>
</dbReference>
<dbReference type="STRING" id="447093.C0NYE1"/>
<dbReference type="GO" id="GO:0003729">
    <property type="term" value="F:mRNA binding"/>
    <property type="evidence" value="ECO:0007669"/>
    <property type="project" value="InterPro"/>
</dbReference>
<dbReference type="FunCoup" id="C0NYE1">
    <property type="interactions" value="478"/>
</dbReference>
<dbReference type="InterPro" id="IPR045154">
    <property type="entry name" value="PCF11-like"/>
</dbReference>
<dbReference type="GO" id="GO:0000993">
    <property type="term" value="F:RNA polymerase II complex binding"/>
    <property type="evidence" value="ECO:0007669"/>
    <property type="project" value="InterPro"/>
</dbReference>
<dbReference type="PANTHER" id="PTHR15921">
    <property type="entry name" value="PRE-MRNA CLEAVAGE COMPLEX II"/>
    <property type="match status" value="1"/>
</dbReference>
<feature type="compositionally biased region" description="Low complexity" evidence="1">
    <location>
        <begin position="413"/>
        <end position="428"/>
    </location>
</feature>
<dbReference type="RefSeq" id="XP_045284290.1">
    <property type="nucleotide sequence ID" value="XM_045434984.1"/>
</dbReference>
<dbReference type="GO" id="GO:0005737">
    <property type="term" value="C:cytoplasm"/>
    <property type="evidence" value="ECO:0007669"/>
    <property type="project" value="TreeGrafter"/>
</dbReference>
<dbReference type="Pfam" id="PF11526">
    <property type="entry name" value="Pfc11_Clp1_ID"/>
    <property type="match status" value="1"/>
</dbReference>
<feature type="compositionally biased region" description="Polar residues" evidence="1">
    <location>
        <begin position="117"/>
        <end position="127"/>
    </location>
</feature>
<evidence type="ECO:0000259" key="3">
    <source>
        <dbReference type="Pfam" id="PF21936"/>
    </source>
</evidence>
<feature type="region of interest" description="Disordered" evidence="1">
    <location>
        <begin position="1"/>
        <end position="24"/>
    </location>
</feature>
<dbReference type="GO" id="GO:0006369">
    <property type="term" value="P:termination of RNA polymerase II transcription"/>
    <property type="evidence" value="ECO:0007669"/>
    <property type="project" value="InterPro"/>
</dbReference>
<evidence type="ECO:0000259" key="2">
    <source>
        <dbReference type="Pfam" id="PF11526"/>
    </source>
</evidence>
<feature type="region of interest" description="Disordered" evidence="1">
    <location>
        <begin position="142"/>
        <end position="180"/>
    </location>
</feature>
<evidence type="ECO:0000313" key="4">
    <source>
        <dbReference type="EMBL" id="EEH03809.1"/>
    </source>
</evidence>
<dbReference type="InterPro" id="IPR021605">
    <property type="entry name" value="Pcf11_Clp1-ID"/>
</dbReference>
<dbReference type="Proteomes" id="UP000001631">
    <property type="component" value="Unassembled WGS sequence"/>
</dbReference>
<feature type="compositionally biased region" description="Low complexity" evidence="1">
    <location>
        <begin position="345"/>
        <end position="355"/>
    </location>
</feature>
<protein>
    <recommendedName>
        <fullName evidence="6">CID domain-containing protein</fullName>
    </recommendedName>
</protein>
<dbReference type="PANTHER" id="PTHR15921:SF3">
    <property type="entry name" value="PRE-MRNA CLEAVAGE COMPLEX 2 PROTEIN PCF11"/>
    <property type="match status" value="1"/>
</dbReference>
<gene>
    <name evidence="4" type="ORF">HCBG_07935</name>
</gene>
<dbReference type="Pfam" id="PF21936">
    <property type="entry name" value="Pcf11_C"/>
    <property type="match status" value="1"/>
</dbReference>
<evidence type="ECO:0008006" key="6">
    <source>
        <dbReference type="Google" id="ProtNLM"/>
    </source>
</evidence>
<organism evidence="4 5">
    <name type="scientific">Ajellomyces capsulatus (strain G186AR / H82 / ATCC MYA-2454 / RMSCC 2432)</name>
    <name type="common">Darling's disease fungus</name>
    <name type="synonym">Histoplasma capsulatum</name>
    <dbReference type="NCBI Taxonomy" id="447093"/>
    <lineage>
        <taxon>Eukaryota</taxon>
        <taxon>Fungi</taxon>
        <taxon>Dikarya</taxon>
        <taxon>Ascomycota</taxon>
        <taxon>Pezizomycotina</taxon>
        <taxon>Eurotiomycetes</taxon>
        <taxon>Eurotiomycetidae</taxon>
        <taxon>Onygenales</taxon>
        <taxon>Ajellomycetaceae</taxon>
        <taxon>Histoplasma</taxon>
    </lineage>
</organism>
<proteinExistence type="predicted"/>
<feature type="domain" description="Pcf11 C-terminal" evidence="3">
    <location>
        <begin position="361"/>
        <end position="408"/>
    </location>
</feature>
<dbReference type="VEuPathDB" id="FungiDB:I7I50_04086"/>
<dbReference type="InParanoid" id="C0NYE1"/>
<name>C0NYE1_AJECG</name>
<feature type="region of interest" description="Disordered" evidence="1">
    <location>
        <begin position="319"/>
        <end position="356"/>
    </location>
</feature>
<feature type="compositionally biased region" description="Polar residues" evidence="1">
    <location>
        <begin position="331"/>
        <end position="344"/>
    </location>
</feature>
<dbReference type="GO" id="GO:0031124">
    <property type="term" value="P:mRNA 3'-end processing"/>
    <property type="evidence" value="ECO:0007669"/>
    <property type="project" value="InterPro"/>
</dbReference>
<feature type="domain" description="Pcf11 Clp1-ID" evidence="2">
    <location>
        <begin position="292"/>
        <end position="334"/>
    </location>
</feature>
<dbReference type="EMBL" id="GG663376">
    <property type="protein sequence ID" value="EEH03809.1"/>
    <property type="molecule type" value="Genomic_DNA"/>
</dbReference>
<dbReference type="InterPro" id="IPR054127">
    <property type="entry name" value="Pcf11_C"/>
</dbReference>
<feature type="compositionally biased region" description="Pro residues" evidence="1">
    <location>
        <begin position="94"/>
        <end position="110"/>
    </location>
</feature>
<feature type="compositionally biased region" description="Low complexity" evidence="1">
    <location>
        <begin position="158"/>
        <end position="168"/>
    </location>
</feature>
<evidence type="ECO:0000256" key="1">
    <source>
        <dbReference type="SAM" id="MobiDB-lite"/>
    </source>
</evidence>